<evidence type="ECO:0000256" key="6">
    <source>
        <dbReference type="ARBA" id="ARBA00022670"/>
    </source>
</evidence>
<feature type="active site" evidence="11">
    <location>
        <position position="80"/>
    </location>
</feature>
<keyword evidence="10 12" id="KW-0472">Membrane</keyword>
<evidence type="ECO:0000256" key="3">
    <source>
        <dbReference type="ARBA" id="ARBA00009370"/>
    </source>
</evidence>
<gene>
    <name evidence="15" type="primary">lepB</name>
    <name evidence="15" type="ORF">G8O30_04785</name>
</gene>
<evidence type="ECO:0000256" key="8">
    <source>
        <dbReference type="ARBA" id="ARBA00022801"/>
    </source>
</evidence>
<evidence type="ECO:0000256" key="4">
    <source>
        <dbReference type="ARBA" id="ARBA00013208"/>
    </source>
</evidence>
<dbReference type="KEGG" id="mcui:G8O30_04785"/>
<dbReference type="SUPFAM" id="SSF51306">
    <property type="entry name" value="LexA/Signal peptidase"/>
    <property type="match status" value="1"/>
</dbReference>
<dbReference type="NCBIfam" id="TIGR02227">
    <property type="entry name" value="sigpep_I_bact"/>
    <property type="match status" value="1"/>
</dbReference>
<evidence type="ECO:0000256" key="5">
    <source>
        <dbReference type="ARBA" id="ARBA00022475"/>
    </source>
</evidence>
<evidence type="ECO:0000256" key="1">
    <source>
        <dbReference type="ARBA" id="ARBA00000677"/>
    </source>
</evidence>
<dbReference type="InterPro" id="IPR019757">
    <property type="entry name" value="Pept_S26A_signal_pept_1_Lys-AS"/>
</dbReference>
<protein>
    <recommendedName>
        <fullName evidence="4 12">Signal peptidase I</fullName>
        <ecNumber evidence="4 12">3.4.21.89</ecNumber>
    </recommendedName>
</protein>
<sequence>MKRAVKELFGWLKALVIAVVVAFVVRYYLFTPILVEGTSMVPTLANGDRMIVNKWNDDTSTLKRFDIIVFHSPDGRDFIKRVIGLPGDTITFRDDELYINGEKINEPYLDQYKRDLGEQQLTEDFTLFAQTGLESVPEDTVFVMGDNRGNSIDSRHFGPVDVEEIIGQTNIIYWPMEDIKIVK</sequence>
<evidence type="ECO:0000313" key="15">
    <source>
        <dbReference type="EMBL" id="QPC46325.1"/>
    </source>
</evidence>
<feature type="domain" description="Peptidase S26" evidence="14">
    <location>
        <begin position="10"/>
        <end position="174"/>
    </location>
</feature>
<accession>A0A7S8HFD5</accession>
<keyword evidence="5" id="KW-1003">Cell membrane</keyword>
<dbReference type="GO" id="GO:0005886">
    <property type="term" value="C:plasma membrane"/>
    <property type="evidence" value="ECO:0007669"/>
    <property type="project" value="UniProtKB-SubCell"/>
</dbReference>
<evidence type="ECO:0000256" key="2">
    <source>
        <dbReference type="ARBA" id="ARBA00004401"/>
    </source>
</evidence>
<keyword evidence="7 12" id="KW-0812">Transmembrane</keyword>
<dbReference type="EC" id="3.4.21.89" evidence="4 12"/>
<dbReference type="InterPro" id="IPR000223">
    <property type="entry name" value="Pept_S26A_signal_pept_1"/>
</dbReference>
<dbReference type="PROSITE" id="PS00501">
    <property type="entry name" value="SPASE_I_1"/>
    <property type="match status" value="1"/>
</dbReference>
<dbReference type="AlphaFoldDB" id="A0A7S8HFD5"/>
<dbReference type="Gene3D" id="2.10.109.10">
    <property type="entry name" value="Umud Fragment, subunit A"/>
    <property type="match status" value="1"/>
</dbReference>
<evidence type="ECO:0000259" key="14">
    <source>
        <dbReference type="Pfam" id="PF10502"/>
    </source>
</evidence>
<keyword evidence="16" id="KW-1185">Reference proteome</keyword>
<dbReference type="EMBL" id="CP049742">
    <property type="protein sequence ID" value="QPC46325.1"/>
    <property type="molecule type" value="Genomic_DNA"/>
</dbReference>
<dbReference type="InterPro" id="IPR019758">
    <property type="entry name" value="Pept_S26A_signal_pept_1_CS"/>
</dbReference>
<comment type="catalytic activity">
    <reaction evidence="1 12">
        <text>Cleavage of hydrophobic, N-terminal signal or leader sequences from secreted and periplasmic proteins.</text>
        <dbReference type="EC" id="3.4.21.89"/>
    </reaction>
</comment>
<evidence type="ECO:0000256" key="7">
    <source>
        <dbReference type="ARBA" id="ARBA00022692"/>
    </source>
</evidence>
<keyword evidence="9 12" id="KW-1133">Transmembrane helix</keyword>
<comment type="similarity">
    <text evidence="3 13">Belongs to the peptidase S26 family.</text>
</comment>
<evidence type="ECO:0000313" key="16">
    <source>
        <dbReference type="Proteomes" id="UP000593626"/>
    </source>
</evidence>
<organism evidence="15 16">
    <name type="scientific">Mangrovibacillus cuniculi</name>
    <dbReference type="NCBI Taxonomy" id="2593652"/>
    <lineage>
        <taxon>Bacteria</taxon>
        <taxon>Bacillati</taxon>
        <taxon>Bacillota</taxon>
        <taxon>Bacilli</taxon>
        <taxon>Bacillales</taxon>
        <taxon>Bacillaceae</taxon>
        <taxon>Mangrovibacillus</taxon>
    </lineage>
</organism>
<dbReference type="InterPro" id="IPR019533">
    <property type="entry name" value="Peptidase_S26"/>
</dbReference>
<feature type="transmembrane region" description="Helical" evidence="12">
    <location>
        <begin position="12"/>
        <end position="30"/>
    </location>
</feature>
<feature type="active site" evidence="11">
    <location>
        <position position="39"/>
    </location>
</feature>
<proteinExistence type="inferred from homology"/>
<dbReference type="PROSITE" id="PS00760">
    <property type="entry name" value="SPASE_I_2"/>
    <property type="match status" value="1"/>
</dbReference>
<dbReference type="GO" id="GO:0004252">
    <property type="term" value="F:serine-type endopeptidase activity"/>
    <property type="evidence" value="ECO:0007669"/>
    <property type="project" value="InterPro"/>
</dbReference>
<keyword evidence="6 12" id="KW-0645">Protease</keyword>
<evidence type="ECO:0000256" key="12">
    <source>
        <dbReference type="RuleBase" id="RU003993"/>
    </source>
</evidence>
<evidence type="ECO:0000256" key="11">
    <source>
        <dbReference type="PIRSR" id="PIRSR600223-1"/>
    </source>
</evidence>
<evidence type="ECO:0000256" key="10">
    <source>
        <dbReference type="ARBA" id="ARBA00023136"/>
    </source>
</evidence>
<dbReference type="PANTHER" id="PTHR43390:SF8">
    <property type="entry name" value="SIGNAL PEPTIDASE I"/>
    <property type="match status" value="1"/>
</dbReference>
<reference evidence="15 16" key="1">
    <citation type="submission" date="2019-07" db="EMBL/GenBank/DDBJ databases">
        <title>Genome sequence of 2 isolates from Red Sea Mangroves.</title>
        <authorList>
            <person name="Sefrji F."/>
            <person name="Michoud G."/>
            <person name="Merlino G."/>
            <person name="Daffonchio D."/>
        </authorList>
    </citation>
    <scope>NUCLEOTIDE SEQUENCE [LARGE SCALE GENOMIC DNA]</scope>
    <source>
        <strain evidence="15 16">R1DC41</strain>
    </source>
</reference>
<name>A0A7S8HFD5_9BACI</name>
<comment type="subcellular location">
    <subcellularLocation>
        <location evidence="2">Cell membrane</location>
        <topology evidence="2">Single-pass type II membrane protein</topology>
    </subcellularLocation>
    <subcellularLocation>
        <location evidence="13">Membrane</location>
        <topology evidence="13">Single-pass type II membrane protein</topology>
    </subcellularLocation>
</comment>
<dbReference type="GO" id="GO:0009003">
    <property type="term" value="F:signal peptidase activity"/>
    <property type="evidence" value="ECO:0007669"/>
    <property type="project" value="UniProtKB-EC"/>
</dbReference>
<dbReference type="PROSITE" id="PS00761">
    <property type="entry name" value="SPASE_I_3"/>
    <property type="match status" value="1"/>
</dbReference>
<dbReference type="GO" id="GO:0006465">
    <property type="term" value="P:signal peptide processing"/>
    <property type="evidence" value="ECO:0007669"/>
    <property type="project" value="InterPro"/>
</dbReference>
<evidence type="ECO:0000256" key="9">
    <source>
        <dbReference type="ARBA" id="ARBA00022989"/>
    </source>
</evidence>
<dbReference type="PANTHER" id="PTHR43390">
    <property type="entry name" value="SIGNAL PEPTIDASE I"/>
    <property type="match status" value="1"/>
</dbReference>
<dbReference type="Pfam" id="PF10502">
    <property type="entry name" value="Peptidase_S26"/>
    <property type="match status" value="1"/>
</dbReference>
<keyword evidence="8 12" id="KW-0378">Hydrolase</keyword>
<dbReference type="InterPro" id="IPR036286">
    <property type="entry name" value="LexA/Signal_pep-like_sf"/>
</dbReference>
<dbReference type="CDD" id="cd06530">
    <property type="entry name" value="S26_SPase_I"/>
    <property type="match status" value="1"/>
</dbReference>
<dbReference type="InterPro" id="IPR019756">
    <property type="entry name" value="Pept_S26A_signal_pept_1_Ser-AS"/>
</dbReference>
<dbReference type="PRINTS" id="PR00727">
    <property type="entry name" value="LEADERPTASE"/>
</dbReference>
<evidence type="ECO:0000256" key="13">
    <source>
        <dbReference type="RuleBase" id="RU362042"/>
    </source>
</evidence>
<dbReference type="RefSeq" id="WP_239673849.1">
    <property type="nucleotide sequence ID" value="NZ_CP049742.1"/>
</dbReference>
<dbReference type="FunFam" id="2.10.109.10:FF:000008">
    <property type="entry name" value="Signal peptidase I"/>
    <property type="match status" value="1"/>
</dbReference>
<dbReference type="Proteomes" id="UP000593626">
    <property type="component" value="Chromosome"/>
</dbReference>